<organism evidence="2 3">
    <name type="scientific">Cinchona calisaya</name>
    <dbReference type="NCBI Taxonomy" id="153742"/>
    <lineage>
        <taxon>Eukaryota</taxon>
        <taxon>Viridiplantae</taxon>
        <taxon>Streptophyta</taxon>
        <taxon>Embryophyta</taxon>
        <taxon>Tracheophyta</taxon>
        <taxon>Spermatophyta</taxon>
        <taxon>Magnoliopsida</taxon>
        <taxon>eudicotyledons</taxon>
        <taxon>Gunneridae</taxon>
        <taxon>Pentapetalae</taxon>
        <taxon>asterids</taxon>
        <taxon>lamiids</taxon>
        <taxon>Gentianales</taxon>
        <taxon>Rubiaceae</taxon>
        <taxon>Cinchonoideae</taxon>
        <taxon>Cinchoneae</taxon>
        <taxon>Cinchona</taxon>
    </lineage>
</organism>
<keyword evidence="1" id="KW-0812">Transmembrane</keyword>
<protein>
    <submittedName>
        <fullName evidence="2">Uncharacterized protein</fullName>
    </submittedName>
</protein>
<comment type="caution">
    <text evidence="2">The sequence shown here is derived from an EMBL/GenBank/DDBJ whole genome shotgun (WGS) entry which is preliminary data.</text>
</comment>
<name>A0ABD3AV63_9GENT</name>
<evidence type="ECO:0000313" key="2">
    <source>
        <dbReference type="EMBL" id="KAL3534889.1"/>
    </source>
</evidence>
<keyword evidence="1" id="KW-1133">Transmembrane helix</keyword>
<evidence type="ECO:0000313" key="3">
    <source>
        <dbReference type="Proteomes" id="UP001630127"/>
    </source>
</evidence>
<accession>A0ABD3AV63</accession>
<dbReference type="EMBL" id="JBJUIK010000002">
    <property type="protein sequence ID" value="KAL3534889.1"/>
    <property type="molecule type" value="Genomic_DNA"/>
</dbReference>
<reference evidence="2 3" key="1">
    <citation type="submission" date="2024-11" db="EMBL/GenBank/DDBJ databases">
        <title>A near-complete genome assembly of Cinchona calisaya.</title>
        <authorList>
            <person name="Lian D.C."/>
            <person name="Zhao X.W."/>
            <person name="Wei L."/>
        </authorList>
    </citation>
    <scope>NUCLEOTIDE SEQUENCE [LARGE SCALE GENOMIC DNA]</scope>
    <source>
        <tissue evidence="2">Nenye</tissue>
    </source>
</reference>
<proteinExistence type="predicted"/>
<sequence>MRTSNQKTRQLSGLSCSKLLVDCCTERPRKATFFSALFKLLASASGGAMLFSWKPKPRSLAGLIFLPALHGRCPVPQSDVLIRSTRRRSQPSDGIWNHTAAAALRARASYAYHSTDGGYQ</sequence>
<dbReference type="AlphaFoldDB" id="A0ABD3AV63"/>
<keyword evidence="1" id="KW-0472">Membrane</keyword>
<keyword evidence="3" id="KW-1185">Reference proteome</keyword>
<feature type="transmembrane region" description="Helical" evidence="1">
    <location>
        <begin position="36"/>
        <end position="53"/>
    </location>
</feature>
<gene>
    <name evidence="2" type="ORF">ACH5RR_003350</name>
</gene>
<evidence type="ECO:0000256" key="1">
    <source>
        <dbReference type="SAM" id="Phobius"/>
    </source>
</evidence>
<dbReference type="Proteomes" id="UP001630127">
    <property type="component" value="Unassembled WGS sequence"/>
</dbReference>